<proteinExistence type="predicted"/>
<dbReference type="EMBL" id="JAKFHA010000029">
    <property type="protein sequence ID" value="MCF2532068.1"/>
    <property type="molecule type" value="Genomic_DNA"/>
</dbReference>
<feature type="region of interest" description="Disordered" evidence="1">
    <location>
        <begin position="1"/>
        <end position="22"/>
    </location>
</feature>
<gene>
    <name evidence="3" type="ORF">LZ495_33300</name>
</gene>
<keyword evidence="4" id="KW-1185">Reference proteome</keyword>
<sequence>MSGLEADQAHEHLHWIKSSHSGPDGGDCVEVAAVLGGVRVRVRDSKRVHGAVLTFSAAEWAQLTAPSRRG</sequence>
<comment type="caution">
    <text evidence="3">The sequence shown here is derived from an EMBL/GenBank/DDBJ whole genome shotgun (WGS) entry which is preliminary data.</text>
</comment>
<dbReference type="InterPro" id="IPR007278">
    <property type="entry name" value="DUF397"/>
</dbReference>
<dbReference type="RefSeq" id="WP_235056786.1">
    <property type="nucleotide sequence ID" value="NZ_JAKFHA010000029.1"/>
</dbReference>
<accession>A0AA41Q5R0</accession>
<dbReference type="AlphaFoldDB" id="A0AA41Q5R0"/>
<protein>
    <submittedName>
        <fullName evidence="3">DUF397 domain-containing protein</fullName>
    </submittedName>
</protein>
<feature type="domain" description="DUF397" evidence="2">
    <location>
        <begin position="13"/>
        <end position="65"/>
    </location>
</feature>
<evidence type="ECO:0000256" key="1">
    <source>
        <dbReference type="SAM" id="MobiDB-lite"/>
    </source>
</evidence>
<organism evidence="3 4">
    <name type="scientific">Yinghuangia soli</name>
    <dbReference type="NCBI Taxonomy" id="2908204"/>
    <lineage>
        <taxon>Bacteria</taxon>
        <taxon>Bacillati</taxon>
        <taxon>Actinomycetota</taxon>
        <taxon>Actinomycetes</taxon>
        <taxon>Kitasatosporales</taxon>
        <taxon>Streptomycetaceae</taxon>
        <taxon>Yinghuangia</taxon>
    </lineage>
</organism>
<evidence type="ECO:0000313" key="4">
    <source>
        <dbReference type="Proteomes" id="UP001165378"/>
    </source>
</evidence>
<reference evidence="3" key="1">
    <citation type="submission" date="2022-01" db="EMBL/GenBank/DDBJ databases">
        <title>Genome-Based Taxonomic Classification of the Phylum Actinobacteria.</title>
        <authorList>
            <person name="Gao Y."/>
        </authorList>
    </citation>
    <scope>NUCLEOTIDE SEQUENCE</scope>
    <source>
        <strain evidence="3">KLBMP 8922</strain>
    </source>
</reference>
<dbReference type="Pfam" id="PF04149">
    <property type="entry name" value="DUF397"/>
    <property type="match status" value="1"/>
</dbReference>
<evidence type="ECO:0000259" key="2">
    <source>
        <dbReference type="Pfam" id="PF04149"/>
    </source>
</evidence>
<name>A0AA41Q5R0_9ACTN</name>
<evidence type="ECO:0000313" key="3">
    <source>
        <dbReference type="EMBL" id="MCF2532068.1"/>
    </source>
</evidence>
<dbReference type="Proteomes" id="UP001165378">
    <property type="component" value="Unassembled WGS sequence"/>
</dbReference>